<sequence>MFKIFVDFWFFMLMKLKKSLFLDIINAQTISQSIVLII</sequence>
<evidence type="ECO:0000313" key="2">
    <source>
        <dbReference type="Proteomes" id="UP000321934"/>
    </source>
</evidence>
<name>A0A5B8XDT7_9RICK</name>
<dbReference type="EMBL" id="CP029077">
    <property type="protein sequence ID" value="QED23478.1"/>
    <property type="molecule type" value="Genomic_DNA"/>
</dbReference>
<organism evidence="1 2">
    <name type="scientific">Candidatus Deianiraea vastatrix</name>
    <dbReference type="NCBI Taxonomy" id="2163644"/>
    <lineage>
        <taxon>Bacteria</taxon>
        <taxon>Pseudomonadati</taxon>
        <taxon>Pseudomonadota</taxon>
        <taxon>Alphaproteobacteria</taxon>
        <taxon>Rickettsiales</taxon>
        <taxon>Candidatus Deianiraeaceae</taxon>
        <taxon>Candidatus Deianiraea</taxon>
    </lineage>
</organism>
<evidence type="ECO:0000313" key="1">
    <source>
        <dbReference type="EMBL" id="QED23478.1"/>
    </source>
</evidence>
<protein>
    <submittedName>
        <fullName evidence="1">Uncharacterized protein</fullName>
    </submittedName>
</protein>
<keyword evidence="2" id="KW-1185">Reference proteome</keyword>
<proteinExistence type="predicted"/>
<reference evidence="1 2" key="1">
    <citation type="journal article" date="2019" name="ISME J.">
        <title>Deianiraea, an extracellular bacterium associated with the ciliate Paramecium, suggests an alternative scenario for the evolution of Rickettsiales.</title>
        <authorList>
            <person name="Castelli M."/>
            <person name="Sabaneyeva E."/>
            <person name="Lanzoni O."/>
            <person name="Lebedeva N."/>
            <person name="Floriano A.M."/>
            <person name="Gaiarsa S."/>
            <person name="Benken K."/>
            <person name="Modeo L."/>
            <person name="Bandi C."/>
            <person name="Potekhin A."/>
            <person name="Sassera D."/>
            <person name="Petroni G."/>
        </authorList>
    </citation>
    <scope>NUCLEOTIDE SEQUENCE [LARGE SCALE GENOMIC DNA]</scope>
    <source>
        <strain evidence="1">CyL4-1</strain>
    </source>
</reference>
<dbReference type="Proteomes" id="UP000321934">
    <property type="component" value="Chromosome"/>
</dbReference>
<dbReference type="AlphaFoldDB" id="A0A5B8XDT7"/>
<accession>A0A5B8XDT7</accession>
<gene>
    <name evidence="1" type="ORF">Deia_00687</name>
</gene>